<keyword evidence="3" id="KW-1185">Reference proteome</keyword>
<dbReference type="Gene3D" id="1.10.287.110">
    <property type="entry name" value="DnaJ domain"/>
    <property type="match status" value="1"/>
</dbReference>
<dbReference type="InterPro" id="IPR001623">
    <property type="entry name" value="DnaJ_domain"/>
</dbReference>
<organism evidence="2 3">
    <name type="scientific">Escallonia herrerae</name>
    <dbReference type="NCBI Taxonomy" id="1293975"/>
    <lineage>
        <taxon>Eukaryota</taxon>
        <taxon>Viridiplantae</taxon>
        <taxon>Streptophyta</taxon>
        <taxon>Embryophyta</taxon>
        <taxon>Tracheophyta</taxon>
        <taxon>Spermatophyta</taxon>
        <taxon>Magnoliopsida</taxon>
        <taxon>eudicotyledons</taxon>
        <taxon>Gunneridae</taxon>
        <taxon>Pentapetalae</taxon>
        <taxon>asterids</taxon>
        <taxon>campanulids</taxon>
        <taxon>Escalloniales</taxon>
        <taxon>Escalloniaceae</taxon>
        <taxon>Escallonia</taxon>
    </lineage>
</organism>
<evidence type="ECO:0000313" key="3">
    <source>
        <dbReference type="Proteomes" id="UP001188597"/>
    </source>
</evidence>
<gene>
    <name evidence="2" type="ORF">RJ639_003699</name>
</gene>
<name>A0AA88W9R0_9ASTE</name>
<feature type="domain" description="J" evidence="1">
    <location>
        <begin position="63"/>
        <end position="129"/>
    </location>
</feature>
<dbReference type="PANTHER" id="PTHR45496">
    <property type="entry name" value="CHAPERONE DNAJ-DOMAIN SUPERFAMILY PROTEIN"/>
    <property type="match status" value="1"/>
</dbReference>
<sequence length="431" mass="46954">MDPGPSMAERLLRAAEHFLRTGDYARCRQYALRARHHGPHLAGIPQITAVAAVLSAAASSNTTHYSVLQLDPHPPPPQHFITHQYNALTDLLNPDTNKFPSSSHALELVGRAWAVLSDPVKKSNYDSEMKSSMGDNLDTFWTLCPYCYYVYEYPRVYEECCLRCQNVRCRRGFHALAIKSPPPLAAVESGMYWCMGLFPLGFDGGAVEKGSGDSLWSPFVPMFGEVNEGDVKNGSNERGAVNSGINVVDISDDSDSSLCNELVSENWGTLNRKTVAREEVEERGEGNGVDGDVGIGRKQVGGVVKPPMKRKKKSVPKSTKKLMGKGIRIEKHAAVVQNVEEFDLNVEVGEGADAEGIGPGFDEGLEMLIKNDLMSIGCPVIDRPLIISGILYEGVALHEAPTSAGSADGPALRFVIIYLAKGNLHWILTNT</sequence>
<dbReference type="PROSITE" id="PS50076">
    <property type="entry name" value="DNAJ_2"/>
    <property type="match status" value="1"/>
</dbReference>
<dbReference type="EMBL" id="JAVXUP010000883">
    <property type="protein sequence ID" value="KAK3019325.1"/>
    <property type="molecule type" value="Genomic_DNA"/>
</dbReference>
<evidence type="ECO:0000259" key="1">
    <source>
        <dbReference type="PROSITE" id="PS50076"/>
    </source>
</evidence>
<dbReference type="Proteomes" id="UP001188597">
    <property type="component" value="Unassembled WGS sequence"/>
</dbReference>
<dbReference type="Pfam" id="PF00226">
    <property type="entry name" value="DnaJ"/>
    <property type="match status" value="1"/>
</dbReference>
<comment type="caution">
    <text evidence="2">The sequence shown here is derived from an EMBL/GenBank/DDBJ whole genome shotgun (WGS) entry which is preliminary data.</text>
</comment>
<proteinExistence type="predicted"/>
<dbReference type="PANTHER" id="PTHR45496:SF12">
    <property type="entry name" value="J DOMAIN-CONTAINING PROTEIN"/>
    <property type="match status" value="1"/>
</dbReference>
<dbReference type="InterPro" id="IPR036869">
    <property type="entry name" value="J_dom_sf"/>
</dbReference>
<evidence type="ECO:0000313" key="2">
    <source>
        <dbReference type="EMBL" id="KAK3019325.1"/>
    </source>
</evidence>
<dbReference type="InterPro" id="IPR053052">
    <property type="entry name" value="Imprinting_Balance_Reg"/>
</dbReference>
<protein>
    <recommendedName>
        <fullName evidence="1">J domain-containing protein</fullName>
    </recommendedName>
</protein>
<reference evidence="2" key="1">
    <citation type="submission" date="2022-12" db="EMBL/GenBank/DDBJ databases">
        <title>Draft genome assemblies for two species of Escallonia (Escalloniales).</title>
        <authorList>
            <person name="Chanderbali A."/>
            <person name="Dervinis C."/>
            <person name="Anghel I."/>
            <person name="Soltis D."/>
            <person name="Soltis P."/>
            <person name="Zapata F."/>
        </authorList>
    </citation>
    <scope>NUCLEOTIDE SEQUENCE</scope>
    <source>
        <strain evidence="2">UCBG64.0493</strain>
        <tissue evidence="2">Leaf</tissue>
    </source>
</reference>
<accession>A0AA88W9R0</accession>
<dbReference type="SUPFAM" id="SSF46565">
    <property type="entry name" value="Chaperone J-domain"/>
    <property type="match status" value="1"/>
</dbReference>
<dbReference type="AlphaFoldDB" id="A0AA88W9R0"/>